<evidence type="ECO:0000313" key="2">
    <source>
        <dbReference type="Proteomes" id="UP001432027"/>
    </source>
</evidence>
<name>A0AAV5TAN3_9BILA</name>
<gene>
    <name evidence="1" type="ORF">PENTCL1PPCAC_14458</name>
</gene>
<keyword evidence="2" id="KW-1185">Reference proteome</keyword>
<accession>A0AAV5TAN3</accession>
<comment type="caution">
    <text evidence="1">The sequence shown here is derived from an EMBL/GenBank/DDBJ whole genome shotgun (WGS) entry which is preliminary data.</text>
</comment>
<proteinExistence type="predicted"/>
<organism evidence="1 2">
    <name type="scientific">Pristionchus entomophagus</name>
    <dbReference type="NCBI Taxonomy" id="358040"/>
    <lineage>
        <taxon>Eukaryota</taxon>
        <taxon>Metazoa</taxon>
        <taxon>Ecdysozoa</taxon>
        <taxon>Nematoda</taxon>
        <taxon>Chromadorea</taxon>
        <taxon>Rhabditida</taxon>
        <taxon>Rhabditina</taxon>
        <taxon>Diplogasteromorpha</taxon>
        <taxon>Diplogasteroidea</taxon>
        <taxon>Neodiplogasteridae</taxon>
        <taxon>Pristionchus</taxon>
    </lineage>
</organism>
<protein>
    <submittedName>
        <fullName evidence="1">Uncharacterized protein</fullName>
    </submittedName>
</protein>
<sequence>MMRYLQFQEIVQCAMMINTSSKENRTYGESPHHYSLRIYPGVPFELLRKLSKVIGHCLLIGHMSFHSKYFRMASKLDAQFKEGRLALRDCQPYVGRRDSLLLCSVYVRSSVNQLLD</sequence>
<dbReference type="EMBL" id="BTSX01000004">
    <property type="protein sequence ID" value="GMS92283.1"/>
    <property type="molecule type" value="Genomic_DNA"/>
</dbReference>
<evidence type="ECO:0000313" key="1">
    <source>
        <dbReference type="EMBL" id="GMS92283.1"/>
    </source>
</evidence>
<reference evidence="1" key="1">
    <citation type="submission" date="2023-10" db="EMBL/GenBank/DDBJ databases">
        <title>Genome assembly of Pristionchus species.</title>
        <authorList>
            <person name="Yoshida K."/>
            <person name="Sommer R.J."/>
        </authorList>
    </citation>
    <scope>NUCLEOTIDE SEQUENCE</scope>
    <source>
        <strain evidence="1">RS0144</strain>
    </source>
</reference>
<dbReference type="AlphaFoldDB" id="A0AAV5TAN3"/>
<dbReference type="Proteomes" id="UP001432027">
    <property type="component" value="Unassembled WGS sequence"/>
</dbReference>